<dbReference type="SUPFAM" id="SSF55608">
    <property type="entry name" value="Homing endonucleases"/>
    <property type="match status" value="2"/>
</dbReference>
<dbReference type="InterPro" id="IPR051289">
    <property type="entry name" value="LAGLIDADG_Endonuclease"/>
</dbReference>
<evidence type="ECO:0000313" key="2">
    <source>
        <dbReference type="EMBL" id="QCQ69107.1"/>
    </source>
</evidence>
<dbReference type="Pfam" id="PF00961">
    <property type="entry name" value="LAGLIDADG_1"/>
    <property type="match status" value="2"/>
</dbReference>
<geneLocation type="mitochondrion" evidence="2"/>
<proteinExistence type="predicted"/>
<gene>
    <name evidence="2" type="primary">iorf259</name>
</gene>
<dbReference type="InterPro" id="IPR027434">
    <property type="entry name" value="Homing_endonucl"/>
</dbReference>
<organism evidence="2">
    <name type="scientific">Powellomyces hirtus</name>
    <dbReference type="NCBI Taxonomy" id="109895"/>
    <lineage>
        <taxon>Eukaryota</taxon>
        <taxon>Fungi</taxon>
        <taxon>Fungi incertae sedis</taxon>
        <taxon>Chytridiomycota</taxon>
        <taxon>Chytridiomycota incertae sedis</taxon>
        <taxon>Chytridiomycetes</taxon>
        <taxon>Spizellomycetales</taxon>
        <taxon>Powellomycetaceae</taxon>
        <taxon>Powellomyces</taxon>
    </lineage>
</organism>
<keyword evidence="2" id="KW-0540">Nuclease</keyword>
<keyword evidence="2" id="KW-0378">Hydrolase</keyword>
<accession>A0A4P8NQ18</accession>
<dbReference type="GO" id="GO:0004519">
    <property type="term" value="F:endonuclease activity"/>
    <property type="evidence" value="ECO:0007669"/>
    <property type="project" value="UniProtKB-KW"/>
</dbReference>
<dbReference type="PANTHER" id="PTHR36181:SF4">
    <property type="entry name" value="LAGLIDADG ENDONUCLEASE"/>
    <property type="match status" value="1"/>
</dbReference>
<keyword evidence="2" id="KW-0255">Endonuclease</keyword>
<feature type="domain" description="Homing endonuclease LAGLIDADG" evidence="1">
    <location>
        <begin position="3"/>
        <end position="74"/>
    </location>
</feature>
<dbReference type="EMBL" id="MK292693">
    <property type="protein sequence ID" value="QCQ69107.1"/>
    <property type="molecule type" value="Genomic_DNA"/>
</dbReference>
<reference evidence="2" key="1">
    <citation type="journal article" date="2018" name="BMC Evol. Biol.">
        <title>The linear mitochondrial genome of the quarantine chytrid Synchytrium endobioticum; insights into the evolution and recent history of an obligate biotrophic plant pathogen.</title>
        <authorList>
            <person name="van de Vossenberg B.T.L.H."/>
            <person name="Brankovics B."/>
            <person name="Nguyen H.D.T."/>
            <person name="van Gent-Pelzer M.P.E."/>
            <person name="Smith D."/>
            <person name="Dadej K."/>
            <person name="Przetakiewicz J."/>
            <person name="Kreuze J.F."/>
            <person name="Boerma M."/>
            <person name="van Leeuwen G.C.M."/>
            <person name="Andre Levesque C."/>
            <person name="van der Lee T.A.J."/>
        </authorList>
    </citation>
    <scope>NUCLEOTIDE SEQUENCE</scope>
    <source>
        <strain evidence="2">CBS 809.83</strain>
    </source>
</reference>
<dbReference type="InterPro" id="IPR004860">
    <property type="entry name" value="LAGLIDADG_dom"/>
</dbReference>
<name>A0A4P8NQ18_9FUNG</name>
<dbReference type="PANTHER" id="PTHR36181">
    <property type="entry name" value="INTRON-ENCODED ENDONUCLEASE AI3-RELATED"/>
    <property type="match status" value="1"/>
</dbReference>
<evidence type="ECO:0000259" key="1">
    <source>
        <dbReference type="Pfam" id="PF00961"/>
    </source>
</evidence>
<keyword evidence="2" id="KW-0496">Mitochondrion</keyword>
<dbReference type="Gene3D" id="3.10.28.10">
    <property type="entry name" value="Homing endonucleases"/>
    <property type="match status" value="2"/>
</dbReference>
<dbReference type="GO" id="GO:0005739">
    <property type="term" value="C:mitochondrion"/>
    <property type="evidence" value="ECO:0007669"/>
    <property type="project" value="UniProtKB-ARBA"/>
</dbReference>
<protein>
    <submittedName>
        <fullName evidence="2">LAGLIDADG endonuclease</fullName>
    </submittedName>
</protein>
<sequence length="259" mass="29492">MYSSFEIVLHVRDIAILHRLAAFFGVGTVYLKGKDKAVYRVTKFYDLYNTIMPFFTQHVLLSCKRADFLLWSKVLDVMHEKNHLTTDGFNLIIAYVASLNRGLSSRLISLYPNVVPFPRPVITQYVSDLSSDWLAGFVAGDGHFSINIRSSGQVTYTFDITQHIRDEQLMKNIIEFLGCGNLDSRPDANRCDIKVQDISSLINIIVPLFKVHSLCSIKELDFIYFSNAVDLISYKEHLTVDGLAKIKVIVSKMNNRESK</sequence>
<dbReference type="AlphaFoldDB" id="A0A4P8NQ18"/>
<feature type="domain" description="Homing endonuclease LAGLIDADG" evidence="1">
    <location>
        <begin position="134"/>
        <end position="228"/>
    </location>
</feature>